<protein>
    <submittedName>
        <fullName evidence="2">Uncharacterized protein</fullName>
    </submittedName>
</protein>
<dbReference type="Proteomes" id="UP001224682">
    <property type="component" value="Unassembled WGS sequence"/>
</dbReference>
<gene>
    <name evidence="2" type="ORF">J2S75_002506</name>
</gene>
<keyword evidence="3" id="KW-1185">Reference proteome</keyword>
<organism evidence="2 3">
    <name type="scientific">Ancylobacter polymorphus</name>
    <dbReference type="NCBI Taxonomy" id="223390"/>
    <lineage>
        <taxon>Bacteria</taxon>
        <taxon>Pseudomonadati</taxon>
        <taxon>Pseudomonadota</taxon>
        <taxon>Alphaproteobacteria</taxon>
        <taxon>Hyphomicrobiales</taxon>
        <taxon>Xanthobacteraceae</taxon>
        <taxon>Ancylobacter</taxon>
    </lineage>
</organism>
<comment type="caution">
    <text evidence="2">The sequence shown here is derived from an EMBL/GenBank/DDBJ whole genome shotgun (WGS) entry which is preliminary data.</text>
</comment>
<sequence>MRGDTERRGEKGGSDLEKGSTREHQAHSSLKEARQQPSLEQGVGVAKPDDERRALPAQSSQLAVSWTAIQRGKGV</sequence>
<proteinExistence type="predicted"/>
<accession>A0ABU0BEJ2</accession>
<evidence type="ECO:0000313" key="2">
    <source>
        <dbReference type="EMBL" id="MDQ0303472.1"/>
    </source>
</evidence>
<dbReference type="EMBL" id="JAUSUI010000005">
    <property type="protein sequence ID" value="MDQ0303472.1"/>
    <property type="molecule type" value="Genomic_DNA"/>
</dbReference>
<evidence type="ECO:0000256" key="1">
    <source>
        <dbReference type="SAM" id="MobiDB-lite"/>
    </source>
</evidence>
<feature type="compositionally biased region" description="Basic and acidic residues" evidence="1">
    <location>
        <begin position="1"/>
        <end position="34"/>
    </location>
</feature>
<evidence type="ECO:0000313" key="3">
    <source>
        <dbReference type="Proteomes" id="UP001224682"/>
    </source>
</evidence>
<dbReference type="RefSeq" id="WP_307020582.1">
    <property type="nucleotide sequence ID" value="NZ_JAUSUI010000005.1"/>
</dbReference>
<reference evidence="2 3" key="1">
    <citation type="submission" date="2023-07" db="EMBL/GenBank/DDBJ databases">
        <title>Genomic Encyclopedia of Type Strains, Phase IV (KMG-IV): sequencing the most valuable type-strain genomes for metagenomic binning, comparative biology and taxonomic classification.</title>
        <authorList>
            <person name="Goeker M."/>
        </authorList>
    </citation>
    <scope>NUCLEOTIDE SEQUENCE [LARGE SCALE GENOMIC DNA]</scope>
    <source>
        <strain evidence="2 3">DSM 2457</strain>
    </source>
</reference>
<feature type="region of interest" description="Disordered" evidence="1">
    <location>
        <begin position="1"/>
        <end position="61"/>
    </location>
</feature>
<name>A0ABU0BEJ2_9HYPH</name>